<feature type="domain" description="Calcium-dependent cell adhesion molecule 1 membrane-binding" evidence="1">
    <location>
        <begin position="17"/>
        <end position="129"/>
    </location>
</feature>
<keyword evidence="5" id="KW-1185">Reference proteome</keyword>
<dbReference type="PANTHER" id="PTHR38083:SF1">
    <property type="entry name" value="CALCIUM-DEPENDENT CELL ADHESION MOLECULE 1-RELATED"/>
    <property type="match status" value="1"/>
</dbReference>
<evidence type="ECO:0000313" key="4">
    <source>
        <dbReference type="Proteomes" id="UP000225833"/>
    </source>
</evidence>
<dbReference type="GO" id="GO:0016339">
    <property type="term" value="P:calcium-dependent cell-cell adhesion via plasma membrane cell adhesion molecules"/>
    <property type="evidence" value="ECO:0007669"/>
    <property type="project" value="TreeGrafter"/>
</dbReference>
<dbReference type="GO" id="GO:0005911">
    <property type="term" value="C:cell-cell junction"/>
    <property type="evidence" value="ECO:0007669"/>
    <property type="project" value="TreeGrafter"/>
</dbReference>
<dbReference type="GO" id="GO:0005509">
    <property type="term" value="F:calcium ion binding"/>
    <property type="evidence" value="ECO:0007669"/>
    <property type="project" value="TreeGrafter"/>
</dbReference>
<sequence>MIETSEIVFYQQSNFIISLSLIDTTDAKDGNYVMMIEAEGINHLKVSSVKTGNEIRYAHIPSIASSNRITCSIYIQDRDNGSYPLVGTIYVHYHPSSGHIDITEIKISPNSLLDLVIDQVDNTKFHFILRKR</sequence>
<dbReference type="Gene3D" id="2.60.40.1720">
    <property type="entry name" value="Calcium-dependent cell adhesion molecule-1"/>
    <property type="match status" value="1"/>
</dbReference>
<dbReference type="Pfam" id="PF14564">
    <property type="entry name" value="Membrane_bind"/>
    <property type="match status" value="1"/>
</dbReference>
<dbReference type="EMBL" id="NIBS01000013">
    <property type="protein sequence ID" value="PHM26928.1"/>
    <property type="molecule type" value="Genomic_DNA"/>
</dbReference>
<reference evidence="2 4" key="1">
    <citation type="journal article" date="2017" name="Nat. Microbiol.">
        <title>Natural product diversity associated with the nematode symbionts Photorhabdus and Xenorhabdus.</title>
        <authorList>
            <person name="Tobias N.J."/>
            <person name="Wolff H."/>
            <person name="Djahanschiri B."/>
            <person name="Grundmann F."/>
            <person name="Kronenwerth M."/>
            <person name="Shi Y.M."/>
            <person name="Simonyi S."/>
            <person name="Grun P."/>
            <person name="Shapiro-Ilan D."/>
            <person name="Pidot S.J."/>
            <person name="Stinear T.P."/>
            <person name="Ebersberger I."/>
            <person name="Bode H.B."/>
        </authorList>
    </citation>
    <scope>NUCLEOTIDE SEQUENCE [LARGE SCALE GENOMIC DNA]</scope>
    <source>
        <strain evidence="2 4">DSM 16342</strain>
    </source>
</reference>
<gene>
    <name evidence="3" type="ORF">HGO23_15705</name>
    <name evidence="2" type="ORF">Xbud_02495</name>
</gene>
<dbReference type="EMBL" id="CP072455">
    <property type="protein sequence ID" value="QTL39252.1"/>
    <property type="molecule type" value="Genomic_DNA"/>
</dbReference>
<dbReference type="Proteomes" id="UP000225833">
    <property type="component" value="Unassembled WGS sequence"/>
</dbReference>
<dbReference type="InterPro" id="IPR038423">
    <property type="entry name" value="CAD_C_sf"/>
</dbReference>
<evidence type="ECO:0000313" key="2">
    <source>
        <dbReference type="EMBL" id="PHM26928.1"/>
    </source>
</evidence>
<evidence type="ECO:0000313" key="5">
    <source>
        <dbReference type="Proteomes" id="UP000665047"/>
    </source>
</evidence>
<dbReference type="Proteomes" id="UP000665047">
    <property type="component" value="Chromosome"/>
</dbReference>
<evidence type="ECO:0000259" key="1">
    <source>
        <dbReference type="Pfam" id="PF14564"/>
    </source>
</evidence>
<dbReference type="RefSeq" id="WP_099136330.1">
    <property type="nucleotide sequence ID" value="NZ_CAWNNJ010000035.1"/>
</dbReference>
<dbReference type="AlphaFoldDB" id="A0A2D0IYC5"/>
<evidence type="ECO:0000313" key="3">
    <source>
        <dbReference type="EMBL" id="QTL39252.1"/>
    </source>
</evidence>
<protein>
    <recommendedName>
        <fullName evidence="1">Calcium-dependent cell adhesion molecule 1 membrane-binding domain-containing protein</fullName>
    </recommendedName>
</protein>
<dbReference type="InterPro" id="IPR029283">
    <property type="entry name" value="Membrane-bd"/>
</dbReference>
<reference evidence="3 5" key="2">
    <citation type="submission" date="2021-03" db="EMBL/GenBank/DDBJ databases">
        <title>Complete Genome Sequence Data of Xenorhabdus budapestensis strain C72, a Candidate Biological Control Agent, from China.</title>
        <authorList>
            <person name="LI B."/>
            <person name="WANG S."/>
            <person name="QIU D."/>
        </authorList>
    </citation>
    <scope>NUCLEOTIDE SEQUENCE [LARGE SCALE GENOMIC DNA]</scope>
    <source>
        <strain evidence="3 5">C-7-2</strain>
    </source>
</reference>
<dbReference type="GO" id="GO:0009897">
    <property type="term" value="C:external side of plasma membrane"/>
    <property type="evidence" value="ECO:0007669"/>
    <property type="project" value="TreeGrafter"/>
</dbReference>
<name>A0A2D0IYC5_XENBU</name>
<dbReference type="OrthoDB" id="6444378at2"/>
<accession>A0A2D0IYC5</accession>
<proteinExistence type="predicted"/>
<dbReference type="InterPro" id="IPR052885">
    <property type="entry name" value="Dictyostelium_CAD"/>
</dbReference>
<dbReference type="GO" id="GO:0005516">
    <property type="term" value="F:calmodulin binding"/>
    <property type="evidence" value="ECO:0007669"/>
    <property type="project" value="TreeGrafter"/>
</dbReference>
<organism evidence="2 4">
    <name type="scientific">Xenorhabdus budapestensis</name>
    <dbReference type="NCBI Taxonomy" id="290110"/>
    <lineage>
        <taxon>Bacteria</taxon>
        <taxon>Pseudomonadati</taxon>
        <taxon>Pseudomonadota</taxon>
        <taxon>Gammaproteobacteria</taxon>
        <taxon>Enterobacterales</taxon>
        <taxon>Morganellaceae</taxon>
        <taxon>Xenorhabdus</taxon>
    </lineage>
</organism>
<dbReference type="PANTHER" id="PTHR38083">
    <property type="entry name" value="CALCIUM-DEPENDENT CELL ADHESION MOLECULE 1-RELATED"/>
    <property type="match status" value="1"/>
</dbReference>